<feature type="compositionally biased region" description="Basic and acidic residues" evidence="1">
    <location>
        <begin position="139"/>
        <end position="156"/>
    </location>
</feature>
<dbReference type="RefSeq" id="WP_269037954.1">
    <property type="nucleotide sequence ID" value="NZ_CP114040.1"/>
</dbReference>
<protein>
    <submittedName>
        <fullName evidence="2">Heme-binding protein</fullName>
    </submittedName>
</protein>
<dbReference type="InterPro" id="IPR052517">
    <property type="entry name" value="GlcG_carb_metab_protein"/>
</dbReference>
<keyword evidence="3" id="KW-1185">Reference proteome</keyword>
<accession>A0ABY7H8L5</accession>
<dbReference type="PANTHER" id="PTHR34309">
    <property type="entry name" value="SLR1406 PROTEIN"/>
    <property type="match status" value="1"/>
</dbReference>
<sequence length="156" mass="15578">MMESSHVKFSVSHLTAQAVVHAVIERARALGVPQSVAVLDARGLVLALCRMAGAPLVSIETARSKALTALFGSSAPADAEALPPGVSRLPRFSSVGGGLPIVSGDRSIGAIGVSGGTAEQDLECAHAGLAAVHGASAPKGHDGEVAGRRSGGADRR</sequence>
<evidence type="ECO:0000313" key="2">
    <source>
        <dbReference type="EMBL" id="WAS95609.1"/>
    </source>
</evidence>
<proteinExistence type="predicted"/>
<evidence type="ECO:0000313" key="3">
    <source>
        <dbReference type="Proteomes" id="UP001164459"/>
    </source>
</evidence>
<reference evidence="2" key="1">
    <citation type="submission" date="2022-11" db="EMBL/GenBank/DDBJ databases">
        <title>Minimal conservation of predation-associated metabolite biosynthetic gene clusters underscores biosynthetic potential of Myxococcota including descriptions for ten novel species: Archangium lansinium sp. nov., Myxococcus landrumus sp. nov., Nannocystis bai.</title>
        <authorList>
            <person name="Ahearne A."/>
            <person name="Stevens C."/>
            <person name="Dowd S."/>
        </authorList>
    </citation>
    <scope>NUCLEOTIDE SEQUENCE</scope>
    <source>
        <strain evidence="2">Fl3</strain>
    </source>
</reference>
<feature type="region of interest" description="Disordered" evidence="1">
    <location>
        <begin position="134"/>
        <end position="156"/>
    </location>
</feature>
<dbReference type="SUPFAM" id="SSF143744">
    <property type="entry name" value="GlcG-like"/>
    <property type="match status" value="1"/>
</dbReference>
<dbReference type="EMBL" id="CP114040">
    <property type="protein sequence ID" value="WAS95609.1"/>
    <property type="molecule type" value="Genomic_DNA"/>
</dbReference>
<dbReference type="Proteomes" id="UP001164459">
    <property type="component" value="Chromosome"/>
</dbReference>
<dbReference type="InterPro" id="IPR038084">
    <property type="entry name" value="PduO/GlcC-like_sf"/>
</dbReference>
<evidence type="ECO:0000256" key="1">
    <source>
        <dbReference type="SAM" id="MobiDB-lite"/>
    </source>
</evidence>
<dbReference type="PANTHER" id="PTHR34309:SF1">
    <property type="entry name" value="PROTEIN GLCG"/>
    <property type="match status" value="1"/>
</dbReference>
<organism evidence="2 3">
    <name type="scientific">Nannocystis punicea</name>
    <dbReference type="NCBI Taxonomy" id="2995304"/>
    <lineage>
        <taxon>Bacteria</taxon>
        <taxon>Pseudomonadati</taxon>
        <taxon>Myxococcota</taxon>
        <taxon>Polyangia</taxon>
        <taxon>Nannocystales</taxon>
        <taxon>Nannocystaceae</taxon>
        <taxon>Nannocystis</taxon>
    </lineage>
</organism>
<dbReference type="InterPro" id="IPR005624">
    <property type="entry name" value="PduO/GlcC-like"/>
</dbReference>
<name>A0ABY7H8L5_9BACT</name>
<gene>
    <name evidence="2" type="ORF">O0S08_05555</name>
</gene>
<dbReference type="Pfam" id="PF03928">
    <property type="entry name" value="HbpS-like"/>
    <property type="match status" value="1"/>
</dbReference>
<dbReference type="Gene3D" id="3.30.450.150">
    <property type="entry name" value="Haem-degrading domain"/>
    <property type="match status" value="1"/>
</dbReference>